<evidence type="ECO:0000256" key="9">
    <source>
        <dbReference type="ARBA" id="ARBA00049563"/>
    </source>
</evidence>
<accession>A0A0S7BHD1</accession>
<keyword evidence="5 10" id="KW-0819">tRNA processing</keyword>
<evidence type="ECO:0000256" key="6">
    <source>
        <dbReference type="ARBA" id="ARBA00022741"/>
    </source>
</evidence>
<comment type="catalytic activity">
    <reaction evidence="9 10 11">
        <text>adenosine(37) in tRNA + dimethylallyl diphosphate = N(6)-dimethylallyladenosine(37) in tRNA + diphosphate</text>
        <dbReference type="Rhea" id="RHEA:26482"/>
        <dbReference type="Rhea" id="RHEA-COMP:10162"/>
        <dbReference type="Rhea" id="RHEA-COMP:10375"/>
        <dbReference type="ChEBI" id="CHEBI:33019"/>
        <dbReference type="ChEBI" id="CHEBI:57623"/>
        <dbReference type="ChEBI" id="CHEBI:74411"/>
        <dbReference type="ChEBI" id="CHEBI:74415"/>
        <dbReference type="EC" id="2.5.1.75"/>
    </reaction>
</comment>
<dbReference type="Gene3D" id="1.10.20.140">
    <property type="match status" value="1"/>
</dbReference>
<feature type="region of interest" description="Interaction with substrate tRNA" evidence="10">
    <location>
        <begin position="40"/>
        <end position="43"/>
    </location>
</feature>
<feature type="binding site" evidence="10">
    <location>
        <begin position="15"/>
        <end position="22"/>
    </location>
    <ligand>
        <name>ATP</name>
        <dbReference type="ChEBI" id="CHEBI:30616"/>
    </ligand>
</feature>
<dbReference type="GO" id="GO:0006400">
    <property type="term" value="P:tRNA modification"/>
    <property type="evidence" value="ECO:0007669"/>
    <property type="project" value="TreeGrafter"/>
</dbReference>
<feature type="site" description="Interaction with substrate tRNA" evidence="10">
    <location>
        <position position="106"/>
    </location>
</feature>
<name>A0A0S7BHD1_9CHLR</name>
<feature type="binding site" evidence="10">
    <location>
        <begin position="17"/>
        <end position="22"/>
    </location>
    <ligand>
        <name>substrate</name>
    </ligand>
</feature>
<dbReference type="EMBL" id="DF967972">
    <property type="protein sequence ID" value="GAP15001.1"/>
    <property type="molecule type" value="Genomic_DNA"/>
</dbReference>
<comment type="caution">
    <text evidence="10">Lacks conserved residue(s) required for the propagation of feature annotation.</text>
</comment>
<dbReference type="HAMAP" id="MF_00185">
    <property type="entry name" value="IPP_trans"/>
    <property type="match status" value="1"/>
</dbReference>
<evidence type="ECO:0000256" key="7">
    <source>
        <dbReference type="ARBA" id="ARBA00022840"/>
    </source>
</evidence>
<dbReference type="InterPro" id="IPR027417">
    <property type="entry name" value="P-loop_NTPase"/>
</dbReference>
<proteinExistence type="inferred from homology"/>
<dbReference type="AlphaFoldDB" id="A0A0S7BHD1"/>
<dbReference type="InterPro" id="IPR039657">
    <property type="entry name" value="Dimethylallyltransferase"/>
</dbReference>
<dbReference type="NCBIfam" id="TIGR00174">
    <property type="entry name" value="miaA"/>
    <property type="match status" value="1"/>
</dbReference>
<evidence type="ECO:0000256" key="4">
    <source>
        <dbReference type="ARBA" id="ARBA00022679"/>
    </source>
</evidence>
<keyword evidence="4 10" id="KW-0808">Transferase</keyword>
<keyword evidence="8 10" id="KW-0460">Magnesium</keyword>
<evidence type="ECO:0000256" key="12">
    <source>
        <dbReference type="RuleBase" id="RU003784"/>
    </source>
</evidence>
<evidence type="ECO:0000256" key="8">
    <source>
        <dbReference type="ARBA" id="ARBA00022842"/>
    </source>
</evidence>
<dbReference type="Pfam" id="PF01715">
    <property type="entry name" value="IPPT"/>
    <property type="match status" value="1"/>
</dbReference>
<comment type="similarity">
    <text evidence="3 10 13">Belongs to the IPP transferase family.</text>
</comment>
<evidence type="ECO:0000256" key="3">
    <source>
        <dbReference type="ARBA" id="ARBA00005842"/>
    </source>
</evidence>
<dbReference type="InterPro" id="IPR018022">
    <property type="entry name" value="IPT"/>
</dbReference>
<comment type="function">
    <text evidence="2 10 12">Catalyzes the transfer of a dimethylallyl group onto the adenine at position 37 in tRNAs that read codons beginning with uridine, leading to the formation of N6-(dimethylallyl)adenosine (i(6)A).</text>
</comment>
<evidence type="ECO:0000256" key="11">
    <source>
        <dbReference type="RuleBase" id="RU003783"/>
    </source>
</evidence>
<dbReference type="PANTHER" id="PTHR11088">
    <property type="entry name" value="TRNA DIMETHYLALLYLTRANSFERASE"/>
    <property type="match status" value="1"/>
</dbReference>
<evidence type="ECO:0000313" key="14">
    <source>
        <dbReference type="EMBL" id="GAP15001.1"/>
    </source>
</evidence>
<dbReference type="Proteomes" id="UP000055060">
    <property type="component" value="Unassembled WGS sequence"/>
</dbReference>
<evidence type="ECO:0000256" key="5">
    <source>
        <dbReference type="ARBA" id="ARBA00022694"/>
    </source>
</evidence>
<dbReference type="PANTHER" id="PTHR11088:SF60">
    <property type="entry name" value="TRNA DIMETHYLALLYLTRANSFERASE"/>
    <property type="match status" value="1"/>
</dbReference>
<evidence type="ECO:0000256" key="13">
    <source>
        <dbReference type="RuleBase" id="RU003785"/>
    </source>
</evidence>
<sequence>MQWCNFPDPLIVILGPTAVGKTELSIRLAEALNGEIISADSRLFYRGMDIGTAKPTRAEMLRVPHHLIDVCDPDETWSLAVFQRAAQEAIRDIHSRNKLPLLVGGTGQYVRAVIEGWQIPAQQPDPRLRQALEKWAVEIGPDEMHRRLALIDPVAAGRILPGNVRRTIRALEVIFNTGRRFDEQRTKGGSPFSLLMLGLKRPRAEIYARVDARIEAMLKDGMLDEVRGLLAKGYSADLPSMSAIGYREMTDVVQGKMTLDEAVTEMKSLTHQFVRRQANWFKETDPDIHWFNAAEDCLPQMITLIQSGQGWLPRSRTEE</sequence>
<evidence type="ECO:0000313" key="15">
    <source>
        <dbReference type="Proteomes" id="UP000055060"/>
    </source>
</evidence>
<keyword evidence="15" id="KW-1185">Reference proteome</keyword>
<dbReference type="EC" id="2.5.1.75" evidence="10"/>
<dbReference type="GO" id="GO:0005524">
    <property type="term" value="F:ATP binding"/>
    <property type="evidence" value="ECO:0007669"/>
    <property type="project" value="UniProtKB-UniRule"/>
</dbReference>
<keyword evidence="7 10" id="KW-0067">ATP-binding</keyword>
<comment type="subunit">
    <text evidence="10">Monomer.</text>
</comment>
<keyword evidence="6 10" id="KW-0547">Nucleotide-binding</keyword>
<dbReference type="SUPFAM" id="SSF52540">
    <property type="entry name" value="P-loop containing nucleoside triphosphate hydrolases"/>
    <property type="match status" value="1"/>
</dbReference>
<gene>
    <name evidence="10" type="primary">miaA</name>
    <name evidence="14" type="ORF">LARV_02781</name>
</gene>
<dbReference type="Gene3D" id="3.40.50.300">
    <property type="entry name" value="P-loop containing nucleotide triphosphate hydrolases"/>
    <property type="match status" value="1"/>
</dbReference>
<evidence type="ECO:0000256" key="10">
    <source>
        <dbReference type="HAMAP-Rule" id="MF_00185"/>
    </source>
</evidence>
<organism evidence="14">
    <name type="scientific">Longilinea arvoryzae</name>
    <dbReference type="NCBI Taxonomy" id="360412"/>
    <lineage>
        <taxon>Bacteria</taxon>
        <taxon>Bacillati</taxon>
        <taxon>Chloroflexota</taxon>
        <taxon>Anaerolineae</taxon>
        <taxon>Anaerolineales</taxon>
        <taxon>Anaerolineaceae</taxon>
        <taxon>Longilinea</taxon>
    </lineage>
</organism>
<evidence type="ECO:0000256" key="1">
    <source>
        <dbReference type="ARBA" id="ARBA00001946"/>
    </source>
</evidence>
<dbReference type="OrthoDB" id="9776390at2"/>
<protein>
    <recommendedName>
        <fullName evidence="10">tRNA dimethylallyltransferase</fullName>
        <ecNumber evidence="10">2.5.1.75</ecNumber>
    </recommendedName>
    <alternativeName>
        <fullName evidence="10">Dimethylallyl diphosphate:tRNA dimethylallyltransferase</fullName>
        <shortName evidence="10">DMAPP:tRNA dimethylallyltransferase</shortName>
        <shortName evidence="10">DMATase</shortName>
    </alternativeName>
    <alternativeName>
        <fullName evidence="10">Isopentenyl-diphosphate:tRNA isopentenyltransferase</fullName>
        <shortName evidence="10">IPP transferase</shortName>
        <shortName evidence="10">IPPT</shortName>
        <shortName evidence="10">IPTase</shortName>
    </alternativeName>
</protein>
<comment type="cofactor">
    <cofactor evidence="1 10">
        <name>Mg(2+)</name>
        <dbReference type="ChEBI" id="CHEBI:18420"/>
    </cofactor>
</comment>
<feature type="site" description="Interaction with substrate tRNA" evidence="10">
    <location>
        <position position="129"/>
    </location>
</feature>
<evidence type="ECO:0000256" key="2">
    <source>
        <dbReference type="ARBA" id="ARBA00003213"/>
    </source>
</evidence>
<reference evidence="14" key="1">
    <citation type="submission" date="2015-07" db="EMBL/GenBank/DDBJ databases">
        <title>Draft Genome Sequences of Anaerolinea thermolimosa IMO-1, Bellilinea caldifistulae GOMI-1, Leptolinea tardivitalis YMTK-2, Levilinea saccharolytica KIBI-1,Longilinea arvoryzae KOME-1, Previously Described as Members of the Anaerolineaceae (Chloroflexi).</title>
        <authorList>
            <person name="Sekiguchi Y."/>
            <person name="Ohashi A."/>
            <person name="Matsuura N."/>
            <person name="Tourlousse M.D."/>
        </authorList>
    </citation>
    <scope>NUCLEOTIDE SEQUENCE [LARGE SCALE GENOMIC DNA]</scope>
    <source>
        <strain evidence="14">KOME-1</strain>
    </source>
</reference>
<dbReference type="GO" id="GO:0052381">
    <property type="term" value="F:tRNA dimethylallyltransferase activity"/>
    <property type="evidence" value="ECO:0007669"/>
    <property type="project" value="UniProtKB-UniRule"/>
</dbReference>
<dbReference type="STRING" id="360412.LARV_02781"/>